<evidence type="ECO:0000313" key="2">
    <source>
        <dbReference type="Proteomes" id="UP001596274"/>
    </source>
</evidence>
<evidence type="ECO:0000313" key="1">
    <source>
        <dbReference type="EMBL" id="MFC6770023.1"/>
    </source>
</evidence>
<comment type="caution">
    <text evidence="1">The sequence shown here is derived from an EMBL/GenBank/DDBJ whole genome shotgun (WGS) entry which is preliminary data.</text>
</comment>
<reference evidence="1 2" key="1">
    <citation type="journal article" date="2019" name="Int. J. Syst. Evol. Microbiol.">
        <title>The Global Catalogue of Microorganisms (GCM) 10K type strain sequencing project: providing services to taxonomists for standard genome sequencing and annotation.</title>
        <authorList>
            <consortium name="The Broad Institute Genomics Platform"/>
            <consortium name="The Broad Institute Genome Sequencing Center for Infectious Disease"/>
            <person name="Wu L."/>
            <person name="Ma J."/>
        </authorList>
    </citation>
    <scope>NUCLEOTIDE SEQUENCE [LARGE SCALE GENOMIC DNA]</scope>
    <source>
        <strain evidence="1 2">PJ61</strain>
    </source>
</reference>
<accession>A0ABD5SXT0</accession>
<gene>
    <name evidence="1" type="ORF">ACFQDD_00535</name>
</gene>
<proteinExistence type="predicted"/>
<dbReference type="EMBL" id="JBHSWT010000009">
    <property type="protein sequence ID" value="MFC6770023.1"/>
    <property type="molecule type" value="Genomic_DNA"/>
</dbReference>
<protein>
    <submittedName>
        <fullName evidence="1">Uncharacterized protein</fullName>
    </submittedName>
</protein>
<keyword evidence="2" id="KW-1185">Reference proteome</keyword>
<name>A0ABD5SXT0_9EURY</name>
<dbReference type="AlphaFoldDB" id="A0ABD5SXT0"/>
<organism evidence="1 2">
    <name type="scientific">Halorubrum pallidum</name>
    <dbReference type="NCBI Taxonomy" id="1526114"/>
    <lineage>
        <taxon>Archaea</taxon>
        <taxon>Methanobacteriati</taxon>
        <taxon>Methanobacteriota</taxon>
        <taxon>Stenosarchaea group</taxon>
        <taxon>Halobacteria</taxon>
        <taxon>Halobacteriales</taxon>
        <taxon>Haloferacaceae</taxon>
        <taxon>Halorubrum</taxon>
    </lineage>
</organism>
<dbReference type="Proteomes" id="UP001596274">
    <property type="component" value="Unassembled WGS sequence"/>
</dbReference>
<sequence>MTYSKTAIIYCDGETEDGHSCAAMYGNQLGLPTATQVRGLAAGEGWTYDGGDDYCPECSGNAEGKA</sequence>